<organism evidence="2 3">
    <name type="scientific">Thalassiosira oceanica</name>
    <name type="common">Marine diatom</name>
    <dbReference type="NCBI Taxonomy" id="159749"/>
    <lineage>
        <taxon>Eukaryota</taxon>
        <taxon>Sar</taxon>
        <taxon>Stramenopiles</taxon>
        <taxon>Ochrophyta</taxon>
        <taxon>Bacillariophyta</taxon>
        <taxon>Coscinodiscophyceae</taxon>
        <taxon>Thalassiosirophycidae</taxon>
        <taxon>Thalassiosirales</taxon>
        <taxon>Thalassiosiraceae</taxon>
        <taxon>Thalassiosira</taxon>
    </lineage>
</organism>
<feature type="non-terminal residue" evidence="2">
    <location>
        <position position="1"/>
    </location>
</feature>
<comment type="caution">
    <text evidence="2">The sequence shown here is derived from an EMBL/GenBank/DDBJ whole genome shotgun (WGS) entry which is preliminary data.</text>
</comment>
<dbReference type="OrthoDB" id="46077at2759"/>
<keyword evidence="3" id="KW-1185">Reference proteome</keyword>
<evidence type="ECO:0000256" key="1">
    <source>
        <dbReference type="SAM" id="MobiDB-lite"/>
    </source>
</evidence>
<reference evidence="2 3" key="1">
    <citation type="journal article" date="2012" name="Genome Biol.">
        <title>Genome and low-iron response of an oceanic diatom adapted to chronic iron limitation.</title>
        <authorList>
            <person name="Lommer M."/>
            <person name="Specht M."/>
            <person name="Roy A.S."/>
            <person name="Kraemer L."/>
            <person name="Andreson R."/>
            <person name="Gutowska M.A."/>
            <person name="Wolf J."/>
            <person name="Bergner S.V."/>
            <person name="Schilhabel M.B."/>
            <person name="Klostermeier U.C."/>
            <person name="Beiko R.G."/>
            <person name="Rosenstiel P."/>
            <person name="Hippler M."/>
            <person name="Laroche J."/>
        </authorList>
    </citation>
    <scope>NUCLEOTIDE SEQUENCE [LARGE SCALE GENOMIC DNA]</scope>
    <source>
        <strain evidence="2 3">CCMP1005</strain>
    </source>
</reference>
<sequence length="654" mass="73385">VNTLHKKRRCGGAPKRVWLALDLPYSMHTHNAQLAATIQACRSNHYALPTPSHSIPRGEGHSIPRRRVCSRDAHVRVGSSRSLDLFHRRIAPKEDPTQPPARQCEEMANRRNRASRIAAVALTLTVSHLASVRPYVATYDEINNRHSTQGIGVAISAGTNGNKTYKVYEFKPHLPILGSSRLVPIASEDERHDPDVIWSTNAKLTEEIEAKVAESMRVRLKRRWDSGSASFDPSEYSDEQMKSTLHNMTQEELNSVDPNWNIFIQENTDGGMGGWPYWWMEHQLKPLCGYKRIHYATRSTQNDRFMDSWANALVQTGNSSLVFDPYLSRPLNFTEYIDEKMAFGSMHRLFLHVRDDITDAIDGYVTENHPGASDVASLPRATDVRTFWNSSVCNMHCDFRNRVSEIVRSMPERHSGIDANTDVVGFIHNKGRNAVHPDFIRGMLTTKIISISLALSPGKAVRGTRERGHGDERPDDTLAPRTRRRGEHRRLPQLGGPGAQGIALPQPSERGGAGRDREEGAGGRAAAPKAVAAGRATVSERHVAHKLVRAVQQTAPRRLRKEKNKRSTEMFSFYYDFGNHKSYVDCALVPFGPTWLLIGGSTWKVFMSIVRGVNSGLACHHFFPRLSVASEDGRTEEVWFVLCWLCVAHQNDTG</sequence>
<dbReference type="eggNOG" id="ENOG502SSFB">
    <property type="taxonomic scope" value="Eukaryota"/>
</dbReference>
<proteinExistence type="predicted"/>
<gene>
    <name evidence="2" type="ORF">THAOC_36939</name>
</gene>
<evidence type="ECO:0000313" key="3">
    <source>
        <dbReference type="Proteomes" id="UP000266841"/>
    </source>
</evidence>
<dbReference type="EMBL" id="AGNL01049592">
    <property type="protein sequence ID" value="EJK44512.1"/>
    <property type="molecule type" value="Genomic_DNA"/>
</dbReference>
<dbReference type="Proteomes" id="UP000266841">
    <property type="component" value="Unassembled WGS sequence"/>
</dbReference>
<name>K0RD84_THAOC</name>
<evidence type="ECO:0000313" key="2">
    <source>
        <dbReference type="EMBL" id="EJK44512.1"/>
    </source>
</evidence>
<feature type="compositionally biased region" description="Basic and acidic residues" evidence="1">
    <location>
        <begin position="463"/>
        <end position="478"/>
    </location>
</feature>
<protein>
    <submittedName>
        <fullName evidence="2">Uncharacterized protein</fullName>
    </submittedName>
</protein>
<feature type="compositionally biased region" description="Basic and acidic residues" evidence="1">
    <location>
        <begin position="512"/>
        <end position="521"/>
    </location>
</feature>
<accession>K0RD84</accession>
<feature type="region of interest" description="Disordered" evidence="1">
    <location>
        <begin position="458"/>
        <end position="529"/>
    </location>
</feature>
<dbReference type="AlphaFoldDB" id="K0RD84"/>